<dbReference type="EMBL" id="CP115965">
    <property type="protein sequence ID" value="WZW99741.1"/>
    <property type="molecule type" value="Genomic_DNA"/>
</dbReference>
<dbReference type="InterPro" id="IPR023631">
    <property type="entry name" value="Amidase_dom"/>
</dbReference>
<reference evidence="2 3" key="1">
    <citation type="journal article" date="2023" name="Environ Microbiome">
        <title>A coral-associated actinobacterium mitigates coral bleaching under heat stress.</title>
        <authorList>
            <person name="Li J."/>
            <person name="Zou Y."/>
            <person name="Li Q."/>
            <person name="Zhang J."/>
            <person name="Bourne D.G."/>
            <person name="Lyu Y."/>
            <person name="Liu C."/>
            <person name="Zhang S."/>
        </authorList>
    </citation>
    <scope>NUCLEOTIDE SEQUENCE [LARGE SCALE GENOMIC DNA]</scope>
    <source>
        <strain evidence="2 3">SCSIO 13291</strain>
    </source>
</reference>
<dbReference type="Pfam" id="PF11533">
    <property type="entry name" value="AtzH-like"/>
    <property type="match status" value="1"/>
</dbReference>
<dbReference type="Gene3D" id="3.90.1300.10">
    <property type="entry name" value="Amidase signature (AS) domain"/>
    <property type="match status" value="1"/>
</dbReference>
<dbReference type="InterPro" id="IPR020556">
    <property type="entry name" value="Amidase_CS"/>
</dbReference>
<organism evidence="2 3">
    <name type="scientific">Propioniciclava soli</name>
    <dbReference type="NCBI Taxonomy" id="2775081"/>
    <lineage>
        <taxon>Bacteria</taxon>
        <taxon>Bacillati</taxon>
        <taxon>Actinomycetota</taxon>
        <taxon>Actinomycetes</taxon>
        <taxon>Propionibacteriales</taxon>
        <taxon>Propionibacteriaceae</taxon>
        <taxon>Propioniciclava</taxon>
    </lineage>
</organism>
<sequence>MNPAPTHPDRWRADNPDAPAGLLEAFCAYEDALMADDLAVLDDLFADAPGTLRGDPEGLLVGHAAIGAFRAVRGGAPSRTLAAVRVVGTGETAVVVAVTEPTRGGHGLQTQAWRRGADGAWRIDVAHVAPPPVTFDASVWRVVGDPLAFPTGAGPLTGESVAVKDLFAVAGHRVGAGVPAWLAEQEPAASDSAAVALLRRAGALIRGIARTDQFAYSLAGDNPHHGTPVNPAVPGALPGGSSSGSAVAVSLGAATIGLATDTAGSVRVPASYQGLWGWRPTHGGVPTGGLLPLAPDFDTVGLLTRELDPLRRAAAVLLGESAGTQTCGERVRPATLPGVAASARAAFEAWADAAGLGILELPDLAEAAEAFRVHQAWQAWQAHGRWLTSHPGAMLGAAGQRFAAAASVTVAEDRAARATLARWRATLDATLGDATLVVPSAASAAPRRWATPEQVDAHRAATFGLTCIAGITGRPAISAPLLTTPTGPVGVSFIGPRASDLALLEEAATLPVGVSPPG</sequence>
<dbReference type="PANTHER" id="PTHR46310:SF7">
    <property type="entry name" value="AMIDASE 1"/>
    <property type="match status" value="1"/>
</dbReference>
<evidence type="ECO:0000259" key="1">
    <source>
        <dbReference type="Pfam" id="PF01425"/>
    </source>
</evidence>
<dbReference type="InterPro" id="IPR024507">
    <property type="entry name" value="AtzH-like"/>
</dbReference>
<accession>A0ABZ3CAU7</accession>
<evidence type="ECO:0000313" key="2">
    <source>
        <dbReference type="EMBL" id="WZW99741.1"/>
    </source>
</evidence>
<dbReference type="Proteomes" id="UP001434337">
    <property type="component" value="Chromosome"/>
</dbReference>
<dbReference type="PANTHER" id="PTHR46310">
    <property type="entry name" value="AMIDASE 1"/>
    <property type="match status" value="1"/>
</dbReference>
<evidence type="ECO:0000313" key="3">
    <source>
        <dbReference type="Proteomes" id="UP001434337"/>
    </source>
</evidence>
<feature type="domain" description="Amidase" evidence="1">
    <location>
        <begin position="154"/>
        <end position="327"/>
    </location>
</feature>
<dbReference type="InterPro" id="IPR036928">
    <property type="entry name" value="AS_sf"/>
</dbReference>
<protein>
    <submittedName>
        <fullName evidence="2">DUF3225 domain-containing protein</fullName>
    </submittedName>
</protein>
<dbReference type="InterPro" id="IPR032710">
    <property type="entry name" value="NTF2-like_dom_sf"/>
</dbReference>
<keyword evidence="3" id="KW-1185">Reference proteome</keyword>
<dbReference type="PROSITE" id="PS00571">
    <property type="entry name" value="AMIDASES"/>
    <property type="match status" value="1"/>
</dbReference>
<dbReference type="RefSeq" id="WP_342373282.1">
    <property type="nucleotide sequence ID" value="NZ_CP115965.1"/>
</dbReference>
<dbReference type="SUPFAM" id="SSF75304">
    <property type="entry name" value="Amidase signature (AS) enzymes"/>
    <property type="match status" value="1"/>
</dbReference>
<name>A0ABZ3CAU7_9ACTN</name>
<dbReference type="Pfam" id="PF01425">
    <property type="entry name" value="Amidase"/>
    <property type="match status" value="1"/>
</dbReference>
<gene>
    <name evidence="2" type="ORF">PCC79_05975</name>
</gene>
<proteinExistence type="predicted"/>
<dbReference type="SUPFAM" id="SSF54427">
    <property type="entry name" value="NTF2-like"/>
    <property type="match status" value="1"/>
</dbReference>
<dbReference type="Gene3D" id="3.10.450.50">
    <property type="match status" value="1"/>
</dbReference>